<dbReference type="GO" id="GO:0016491">
    <property type="term" value="F:oxidoreductase activity"/>
    <property type="evidence" value="ECO:0007669"/>
    <property type="project" value="UniProtKB-KW"/>
</dbReference>
<keyword evidence="3" id="KW-0274">FAD</keyword>
<dbReference type="Pfam" id="PF01799">
    <property type="entry name" value="Fer2_2"/>
    <property type="match status" value="1"/>
</dbReference>
<evidence type="ECO:0000313" key="9">
    <source>
        <dbReference type="Proteomes" id="UP000294558"/>
    </source>
</evidence>
<dbReference type="SUPFAM" id="SSF54292">
    <property type="entry name" value="2Fe-2S ferredoxin-like"/>
    <property type="match status" value="1"/>
</dbReference>
<dbReference type="AlphaFoldDB" id="A0A4R7HWG8"/>
<dbReference type="InterPro" id="IPR006058">
    <property type="entry name" value="2Fe2S_fd_BS"/>
</dbReference>
<dbReference type="Pfam" id="PF00111">
    <property type="entry name" value="Fer2"/>
    <property type="match status" value="1"/>
</dbReference>
<dbReference type="InterPro" id="IPR036683">
    <property type="entry name" value="CO_DH_flav_C_dom_sf"/>
</dbReference>
<dbReference type="OrthoDB" id="9793944at2"/>
<evidence type="ECO:0000313" key="8">
    <source>
        <dbReference type="EMBL" id="TDT15432.1"/>
    </source>
</evidence>
<evidence type="ECO:0000256" key="4">
    <source>
        <dbReference type="ARBA" id="ARBA00023002"/>
    </source>
</evidence>
<dbReference type="InterPro" id="IPR036884">
    <property type="entry name" value="2Fe-2S-bd_dom_sf"/>
</dbReference>
<dbReference type="SMART" id="SM01092">
    <property type="entry name" value="CO_deh_flav_C"/>
    <property type="match status" value="1"/>
</dbReference>
<name>A0A4R7HWG8_9ACTN</name>
<dbReference type="InterPro" id="IPR016166">
    <property type="entry name" value="FAD-bd_PCMH"/>
</dbReference>
<protein>
    <submittedName>
        <fullName evidence="8">Aerobic-type carbon monoxide dehydrogenase small subunit (CoxS/CutS family)</fullName>
    </submittedName>
</protein>
<dbReference type="Gene3D" id="3.30.465.10">
    <property type="match status" value="1"/>
</dbReference>
<dbReference type="Gene3D" id="1.10.150.120">
    <property type="entry name" value="[2Fe-2S]-binding domain"/>
    <property type="match status" value="1"/>
</dbReference>
<dbReference type="PANTHER" id="PTHR45444">
    <property type="entry name" value="XANTHINE DEHYDROGENASE"/>
    <property type="match status" value="1"/>
</dbReference>
<dbReference type="InterPro" id="IPR016167">
    <property type="entry name" value="FAD-bd_PCMH_sub1"/>
</dbReference>
<dbReference type="Gene3D" id="3.30.43.10">
    <property type="entry name" value="Uridine Diphospho-n-acetylenolpyruvylglucosamine Reductase, domain 2"/>
    <property type="match status" value="1"/>
</dbReference>
<dbReference type="InterPro" id="IPR036318">
    <property type="entry name" value="FAD-bd_PCMH-like_sf"/>
</dbReference>
<dbReference type="InterPro" id="IPR005107">
    <property type="entry name" value="CO_DH_flav_C"/>
</dbReference>
<sequence>MSDLHPVQRPPTRVPSYVAPRTLGEALALKAEHGPTARAVAGGTDLTVELDRGAHTGVELLIDTSRIAGTSDIVVTDDEIRLGATSTHHDVVANETCRTEALALAQACLEVGSPQLRNRATVVGNIVTASPANDTISALTALGATVHVASADAVRVEPLHDFITGFRTTTLADDELVTGISIPRISGDVRSLFVKSGLRRAQAISVVHVAMSVAFDGDTVTDATIALGSVAATIITAPAVTELISGTTLDADTCRAAGLAAAAAATPIDDLRATAGYRTSQIATMVERGLLAIGRGEQAARWPERPTLLRSSARPDEPADEAPSTVIDHDTPIEVTVNGSPVSAAAATGVTLLDWLRDEAHCTGVKEGCAEGECGACTVLIDGTAVMGCLVPAARAAGTEVTTVEGLATDGELAPIQQAFVEHHAVQCGFCTPGFLVSCTALIAETGTPTPDQIKSGLAGNLCRCTGYRAIEAAVATAAARTGGERTTSVDVRSAS</sequence>
<dbReference type="PANTHER" id="PTHR45444:SF3">
    <property type="entry name" value="XANTHINE DEHYDROGENASE"/>
    <property type="match status" value="1"/>
</dbReference>
<dbReference type="EMBL" id="SOAU01000001">
    <property type="protein sequence ID" value="TDT15432.1"/>
    <property type="molecule type" value="Genomic_DNA"/>
</dbReference>
<evidence type="ECO:0000259" key="7">
    <source>
        <dbReference type="PROSITE" id="PS51387"/>
    </source>
</evidence>
<dbReference type="InterPro" id="IPR012675">
    <property type="entry name" value="Beta-grasp_dom_sf"/>
</dbReference>
<gene>
    <name evidence="8" type="ORF">BDK89_1002</name>
</gene>
<reference evidence="8 9" key="1">
    <citation type="submission" date="2019-03" db="EMBL/GenBank/DDBJ databases">
        <title>Sequencing the genomes of 1000 actinobacteria strains.</title>
        <authorList>
            <person name="Klenk H.-P."/>
        </authorList>
    </citation>
    <scope>NUCLEOTIDE SEQUENCE [LARGE SCALE GENOMIC DNA]</scope>
    <source>
        <strain evidence="8 9">DSM 18936</strain>
    </source>
</reference>
<dbReference type="CDD" id="cd00207">
    <property type="entry name" value="fer2"/>
    <property type="match status" value="1"/>
</dbReference>
<dbReference type="PROSITE" id="PS51387">
    <property type="entry name" value="FAD_PCMH"/>
    <property type="match status" value="1"/>
</dbReference>
<accession>A0A4R7HWG8</accession>
<dbReference type="GO" id="GO:0071949">
    <property type="term" value="F:FAD binding"/>
    <property type="evidence" value="ECO:0007669"/>
    <property type="project" value="InterPro"/>
</dbReference>
<keyword evidence="9" id="KW-1185">Reference proteome</keyword>
<dbReference type="SUPFAM" id="SSF55447">
    <property type="entry name" value="CO dehydrogenase flavoprotein C-terminal domain-like"/>
    <property type="match status" value="1"/>
</dbReference>
<dbReference type="SUPFAM" id="SSF56176">
    <property type="entry name" value="FAD-binding/transporter-associated domain-like"/>
    <property type="match status" value="1"/>
</dbReference>
<dbReference type="InterPro" id="IPR002346">
    <property type="entry name" value="Mopterin_DH_FAD-bd"/>
</dbReference>
<dbReference type="Pfam" id="PF00941">
    <property type="entry name" value="FAD_binding_5"/>
    <property type="match status" value="1"/>
</dbReference>
<evidence type="ECO:0000256" key="2">
    <source>
        <dbReference type="ARBA" id="ARBA00022723"/>
    </source>
</evidence>
<dbReference type="Proteomes" id="UP000294558">
    <property type="component" value="Unassembled WGS sequence"/>
</dbReference>
<dbReference type="RefSeq" id="WP_133867880.1">
    <property type="nucleotide sequence ID" value="NZ_SOAU01000001.1"/>
</dbReference>
<dbReference type="InterPro" id="IPR016169">
    <property type="entry name" value="FAD-bd_PCMH_sub2"/>
</dbReference>
<keyword evidence="5" id="KW-0408">Iron</keyword>
<dbReference type="InterPro" id="IPR001041">
    <property type="entry name" value="2Fe-2S_ferredoxin-type"/>
</dbReference>
<dbReference type="GO" id="GO:0051537">
    <property type="term" value="F:2 iron, 2 sulfur cluster binding"/>
    <property type="evidence" value="ECO:0007669"/>
    <property type="project" value="InterPro"/>
</dbReference>
<proteinExistence type="predicted"/>
<dbReference type="Gene3D" id="3.10.20.30">
    <property type="match status" value="1"/>
</dbReference>
<organism evidence="8 9">
    <name type="scientific">Ilumatobacter fluminis</name>
    <dbReference type="NCBI Taxonomy" id="467091"/>
    <lineage>
        <taxon>Bacteria</taxon>
        <taxon>Bacillati</taxon>
        <taxon>Actinomycetota</taxon>
        <taxon>Acidimicrobiia</taxon>
        <taxon>Acidimicrobiales</taxon>
        <taxon>Ilumatobacteraceae</taxon>
        <taxon>Ilumatobacter</taxon>
    </lineage>
</organism>
<evidence type="ECO:0000259" key="6">
    <source>
        <dbReference type="PROSITE" id="PS51085"/>
    </source>
</evidence>
<keyword evidence="2" id="KW-0479">Metal-binding</keyword>
<evidence type="ECO:0000256" key="5">
    <source>
        <dbReference type="ARBA" id="ARBA00023004"/>
    </source>
</evidence>
<keyword evidence="1" id="KW-0285">Flavoprotein</keyword>
<dbReference type="InterPro" id="IPR016208">
    <property type="entry name" value="Ald_Oxase/xanthine_DH-like"/>
</dbReference>
<feature type="domain" description="FAD-binding PCMH-type" evidence="7">
    <location>
        <begin position="7"/>
        <end position="187"/>
    </location>
</feature>
<evidence type="ECO:0000256" key="3">
    <source>
        <dbReference type="ARBA" id="ARBA00022827"/>
    </source>
</evidence>
<dbReference type="PROSITE" id="PS00197">
    <property type="entry name" value="2FE2S_FER_1"/>
    <property type="match status" value="1"/>
</dbReference>
<dbReference type="InterPro" id="IPR002888">
    <property type="entry name" value="2Fe-2S-bd"/>
</dbReference>
<comment type="caution">
    <text evidence="8">The sequence shown here is derived from an EMBL/GenBank/DDBJ whole genome shotgun (WGS) entry which is preliminary data.</text>
</comment>
<dbReference type="Pfam" id="PF03450">
    <property type="entry name" value="CO_deh_flav_C"/>
    <property type="match status" value="1"/>
</dbReference>
<dbReference type="InterPro" id="IPR036010">
    <property type="entry name" value="2Fe-2S_ferredoxin-like_sf"/>
</dbReference>
<evidence type="ECO:0000256" key="1">
    <source>
        <dbReference type="ARBA" id="ARBA00022630"/>
    </source>
</evidence>
<feature type="domain" description="2Fe-2S ferredoxin-type" evidence="6">
    <location>
        <begin position="331"/>
        <end position="407"/>
    </location>
</feature>
<dbReference type="SUPFAM" id="SSF47741">
    <property type="entry name" value="CO dehydrogenase ISP C-domain like"/>
    <property type="match status" value="1"/>
</dbReference>
<dbReference type="GO" id="GO:0005506">
    <property type="term" value="F:iron ion binding"/>
    <property type="evidence" value="ECO:0007669"/>
    <property type="project" value="InterPro"/>
</dbReference>
<keyword evidence="4" id="KW-0560">Oxidoreductase</keyword>
<dbReference type="Gene3D" id="3.30.390.50">
    <property type="entry name" value="CO dehydrogenase flavoprotein, C-terminal domain"/>
    <property type="match status" value="1"/>
</dbReference>
<dbReference type="PROSITE" id="PS51085">
    <property type="entry name" value="2FE2S_FER_2"/>
    <property type="match status" value="1"/>
</dbReference>